<dbReference type="CDD" id="cd01392">
    <property type="entry name" value="HTH_LacI"/>
    <property type="match status" value="1"/>
</dbReference>
<dbReference type="CDD" id="cd06291">
    <property type="entry name" value="PBP1_Qymf-like"/>
    <property type="match status" value="1"/>
</dbReference>
<dbReference type="STRING" id="1348632.GCA_001591745_00452"/>
<dbReference type="OrthoDB" id="9796186at2"/>
<keyword evidence="4" id="KW-0804">Transcription</keyword>
<feature type="domain" description="HTH lacI-type" evidence="5">
    <location>
        <begin position="4"/>
        <end position="57"/>
    </location>
</feature>
<proteinExistence type="predicted"/>
<keyword evidence="1" id="KW-0678">Repressor</keyword>
<comment type="caution">
    <text evidence="6">The sequence shown here is derived from an EMBL/GenBank/DDBJ whole genome shotgun (WGS) entry which is preliminary data.</text>
</comment>
<accession>A0A2A5S1S5</accession>
<protein>
    <submittedName>
        <fullName evidence="6">Bacterial regulatory s, lacI family protein</fullName>
    </submittedName>
</protein>
<keyword evidence="3" id="KW-0238">DNA-binding</keyword>
<dbReference type="GO" id="GO:0000976">
    <property type="term" value="F:transcription cis-regulatory region binding"/>
    <property type="evidence" value="ECO:0007669"/>
    <property type="project" value="TreeGrafter"/>
</dbReference>
<reference evidence="6 7" key="1">
    <citation type="submission" date="2014-12" db="EMBL/GenBank/DDBJ databases">
        <title>Draft genome sequences of 10 type strains of Lactococcus.</title>
        <authorList>
            <person name="Sun Z."/>
            <person name="Zhong Z."/>
            <person name="Liu W."/>
            <person name="Zhang W."/>
            <person name="Zhang H."/>
        </authorList>
    </citation>
    <scope>NUCLEOTIDE SEQUENCE [LARGE SCALE GENOMIC DNA]</scope>
    <source>
        <strain evidence="6 7">DSM 20686</strain>
    </source>
</reference>
<evidence type="ECO:0000256" key="1">
    <source>
        <dbReference type="ARBA" id="ARBA00022491"/>
    </source>
</evidence>
<dbReference type="PROSITE" id="PS00356">
    <property type="entry name" value="HTH_LACI_1"/>
    <property type="match status" value="1"/>
</dbReference>
<dbReference type="Pfam" id="PF13377">
    <property type="entry name" value="Peripla_BP_3"/>
    <property type="match status" value="1"/>
</dbReference>
<dbReference type="RefSeq" id="WP_068160817.1">
    <property type="nucleotide sequence ID" value="NZ_JXJX01000004.1"/>
</dbReference>
<dbReference type="PROSITE" id="PS50932">
    <property type="entry name" value="HTH_LACI_2"/>
    <property type="match status" value="1"/>
</dbReference>
<evidence type="ECO:0000259" key="5">
    <source>
        <dbReference type="PROSITE" id="PS50932"/>
    </source>
</evidence>
<dbReference type="SUPFAM" id="SSF47413">
    <property type="entry name" value="lambda repressor-like DNA-binding domains"/>
    <property type="match status" value="1"/>
</dbReference>
<evidence type="ECO:0000313" key="7">
    <source>
        <dbReference type="Proteomes" id="UP000242246"/>
    </source>
</evidence>
<evidence type="ECO:0000256" key="3">
    <source>
        <dbReference type="ARBA" id="ARBA00023125"/>
    </source>
</evidence>
<dbReference type="InterPro" id="IPR028082">
    <property type="entry name" value="Peripla_BP_I"/>
</dbReference>
<evidence type="ECO:0000256" key="2">
    <source>
        <dbReference type="ARBA" id="ARBA00023015"/>
    </source>
</evidence>
<dbReference type="PANTHER" id="PTHR30146">
    <property type="entry name" value="LACI-RELATED TRANSCRIPTIONAL REPRESSOR"/>
    <property type="match status" value="1"/>
</dbReference>
<gene>
    <name evidence="6" type="ORF">RU87_GL001061</name>
</gene>
<dbReference type="EMBL" id="JXJX01000004">
    <property type="protein sequence ID" value="PCS07425.1"/>
    <property type="molecule type" value="Genomic_DNA"/>
</dbReference>
<dbReference type="Gene3D" id="3.40.50.2300">
    <property type="match status" value="2"/>
</dbReference>
<dbReference type="Pfam" id="PF00356">
    <property type="entry name" value="LacI"/>
    <property type="match status" value="1"/>
</dbReference>
<dbReference type="InterPro" id="IPR010982">
    <property type="entry name" value="Lambda_DNA-bd_dom_sf"/>
</dbReference>
<organism evidence="6 7">
    <name type="scientific">Pseudolactococcus plantarum</name>
    <dbReference type="NCBI Taxonomy" id="1365"/>
    <lineage>
        <taxon>Bacteria</taxon>
        <taxon>Bacillati</taxon>
        <taxon>Bacillota</taxon>
        <taxon>Bacilli</taxon>
        <taxon>Lactobacillales</taxon>
        <taxon>Streptococcaceae</taxon>
        <taxon>Pseudolactococcus</taxon>
    </lineage>
</organism>
<dbReference type="SUPFAM" id="SSF53822">
    <property type="entry name" value="Periplasmic binding protein-like I"/>
    <property type="match status" value="1"/>
</dbReference>
<dbReference type="InterPro" id="IPR000843">
    <property type="entry name" value="HTH_LacI"/>
</dbReference>
<keyword evidence="7" id="KW-1185">Reference proteome</keyword>
<name>A0A2A5S1S5_9LACT</name>
<sequence>MKKATMKDVANLAGVGVGTVSRMINGTKVKQSTYEKVTQAIQALDFIPDETARGLKRAMTHTVALIVPTIWHPFFSEFAYHVEKFLSQHDYKLYLCNSDGQSEKEVEYVKLVDQNRCDGIIAITYTDIENYISDGIPFVSIDRLFTQDVAYVASDNKRIGQLAFEVLVGSEATHLAYIGSHNLIKNRTMERGESFEGEAKKANVRFSKLDMLEPVLDNKSQIKQFLIAHPTINGIFAINDYEALDVLTVLDELGRKVPEDVQLIGCDGIKMSAERDYVVSTIKQPTEEMAKCAVDMVISLAKGEEIQKEQLLDVTFIQRGTTR</sequence>
<dbReference type="SMART" id="SM00354">
    <property type="entry name" value="HTH_LACI"/>
    <property type="match status" value="1"/>
</dbReference>
<dbReference type="GO" id="GO:0003700">
    <property type="term" value="F:DNA-binding transcription factor activity"/>
    <property type="evidence" value="ECO:0007669"/>
    <property type="project" value="TreeGrafter"/>
</dbReference>
<dbReference type="PANTHER" id="PTHR30146:SF95">
    <property type="entry name" value="RIBOSE OPERON REPRESSOR"/>
    <property type="match status" value="1"/>
</dbReference>
<dbReference type="Proteomes" id="UP000242246">
    <property type="component" value="Unassembled WGS sequence"/>
</dbReference>
<dbReference type="Gene3D" id="1.10.260.40">
    <property type="entry name" value="lambda repressor-like DNA-binding domains"/>
    <property type="match status" value="1"/>
</dbReference>
<dbReference type="AlphaFoldDB" id="A0A2A5S1S5"/>
<evidence type="ECO:0000256" key="4">
    <source>
        <dbReference type="ARBA" id="ARBA00023163"/>
    </source>
</evidence>
<dbReference type="InterPro" id="IPR046335">
    <property type="entry name" value="LacI/GalR-like_sensor"/>
</dbReference>
<keyword evidence="2" id="KW-0805">Transcription regulation</keyword>
<evidence type="ECO:0000313" key="6">
    <source>
        <dbReference type="EMBL" id="PCS07425.1"/>
    </source>
</evidence>